<comment type="caution">
    <text evidence="1">The sequence shown here is derived from an EMBL/GenBank/DDBJ whole genome shotgun (WGS) entry which is preliminary data.</text>
</comment>
<dbReference type="EMBL" id="CAJNVT010000132">
    <property type="protein sequence ID" value="CAF2746319.1"/>
    <property type="molecule type" value="Genomic_DNA"/>
</dbReference>
<dbReference type="AlphaFoldDB" id="A0A817FF58"/>
<protein>
    <submittedName>
        <fullName evidence="1">(salmon louse) hypothetical protein</fullName>
    </submittedName>
</protein>
<sequence>MGGTGNSRLCSLALQIWKRLEEKEIERLFFCVDTLKGECRGRFLIKGDFKYLGIILVPPDFQYVNKNMAPPGHRPLCLTTMPSGSEVLFIGTGQESDGNGCNGSVKVTSSPCTNYFRRS</sequence>
<dbReference type="Proteomes" id="UP000675881">
    <property type="component" value="Unassembled WGS sequence"/>
</dbReference>
<evidence type="ECO:0000313" key="1">
    <source>
        <dbReference type="EMBL" id="CAF2746319.1"/>
    </source>
</evidence>
<organism evidence="1 2">
    <name type="scientific">Lepeophtheirus salmonis</name>
    <name type="common">Salmon louse</name>
    <name type="synonym">Caligus salmonis</name>
    <dbReference type="NCBI Taxonomy" id="72036"/>
    <lineage>
        <taxon>Eukaryota</taxon>
        <taxon>Metazoa</taxon>
        <taxon>Ecdysozoa</taxon>
        <taxon>Arthropoda</taxon>
        <taxon>Crustacea</taxon>
        <taxon>Multicrustacea</taxon>
        <taxon>Hexanauplia</taxon>
        <taxon>Copepoda</taxon>
        <taxon>Siphonostomatoida</taxon>
        <taxon>Caligidae</taxon>
        <taxon>Lepeophtheirus</taxon>
    </lineage>
</organism>
<keyword evidence="2" id="KW-1185">Reference proteome</keyword>
<gene>
    <name evidence="1" type="ORF">LSAA_303</name>
</gene>
<proteinExistence type="predicted"/>
<reference evidence="1" key="1">
    <citation type="submission" date="2021-02" db="EMBL/GenBank/DDBJ databases">
        <authorList>
            <person name="Bekaert M."/>
        </authorList>
    </citation>
    <scope>NUCLEOTIDE SEQUENCE</scope>
    <source>
        <strain evidence="1">IoA-00</strain>
    </source>
</reference>
<name>A0A817FF58_LEPSM</name>
<accession>A0A817FF58</accession>
<evidence type="ECO:0000313" key="2">
    <source>
        <dbReference type="Proteomes" id="UP000675881"/>
    </source>
</evidence>